<feature type="transmembrane region" description="Helical" evidence="1">
    <location>
        <begin position="16"/>
        <end position="36"/>
    </location>
</feature>
<reference evidence="2 3" key="1">
    <citation type="journal article" date="2015" name="Genome Biol.">
        <title>Comparative genomics of Steinernema reveals deeply conserved gene regulatory networks.</title>
        <authorList>
            <person name="Dillman A.R."/>
            <person name="Macchietto M."/>
            <person name="Porter C.F."/>
            <person name="Rogers A."/>
            <person name="Williams B."/>
            <person name="Antoshechkin I."/>
            <person name="Lee M.M."/>
            <person name="Goodwin Z."/>
            <person name="Lu X."/>
            <person name="Lewis E.E."/>
            <person name="Goodrich-Blair H."/>
            <person name="Stock S.P."/>
            <person name="Adams B.J."/>
            <person name="Sternberg P.W."/>
            <person name="Mortazavi A."/>
        </authorList>
    </citation>
    <scope>NUCLEOTIDE SEQUENCE [LARGE SCALE GENOMIC DNA]</scope>
    <source>
        <strain evidence="2 3">ALL</strain>
    </source>
</reference>
<keyword evidence="3" id="KW-1185">Reference proteome</keyword>
<dbReference type="Proteomes" id="UP000298663">
    <property type="component" value="Unassembled WGS sequence"/>
</dbReference>
<keyword evidence="1" id="KW-1133">Transmembrane helix</keyword>
<gene>
    <name evidence="2" type="ORF">L596_003342</name>
</gene>
<sequence length="147" mass="17416">MCGGNSPFTHRSLDRYNLALFIDLLIFLACINVYFYRRQRLERWRRPNQSGHNIHSGTRRFIIIVAAPLQSHFNIRNSVHPQSYKSFGVSLHRKVTCLKLLFSIIRLPLFRIMRRFTLRLLISCNDARDAFTNNRLVSGRAPRFRLR</sequence>
<name>A0A4U8US96_STECR</name>
<evidence type="ECO:0000256" key="1">
    <source>
        <dbReference type="SAM" id="Phobius"/>
    </source>
</evidence>
<dbReference type="AlphaFoldDB" id="A0A4U8US96"/>
<evidence type="ECO:0000313" key="2">
    <source>
        <dbReference type="EMBL" id="TMS36086.1"/>
    </source>
</evidence>
<protein>
    <submittedName>
        <fullName evidence="2">Uncharacterized protein</fullName>
    </submittedName>
</protein>
<proteinExistence type="predicted"/>
<dbReference type="EMBL" id="AZBU02000001">
    <property type="protein sequence ID" value="TMS36086.1"/>
    <property type="molecule type" value="Genomic_DNA"/>
</dbReference>
<accession>A0A4U8US96</accession>
<comment type="caution">
    <text evidence="2">The sequence shown here is derived from an EMBL/GenBank/DDBJ whole genome shotgun (WGS) entry which is preliminary data.</text>
</comment>
<reference evidence="2 3" key="2">
    <citation type="journal article" date="2019" name="G3 (Bethesda)">
        <title>Hybrid Assembly of the Genome of the Entomopathogenic Nematode Steinernema carpocapsae Identifies the X-Chromosome.</title>
        <authorList>
            <person name="Serra L."/>
            <person name="Macchietto M."/>
            <person name="Macias-Munoz A."/>
            <person name="McGill C.J."/>
            <person name="Rodriguez I.M."/>
            <person name="Rodriguez B."/>
            <person name="Murad R."/>
            <person name="Mortazavi A."/>
        </authorList>
    </citation>
    <scope>NUCLEOTIDE SEQUENCE [LARGE SCALE GENOMIC DNA]</scope>
    <source>
        <strain evidence="2 3">ALL</strain>
    </source>
</reference>
<evidence type="ECO:0000313" key="3">
    <source>
        <dbReference type="Proteomes" id="UP000298663"/>
    </source>
</evidence>
<keyword evidence="1" id="KW-0812">Transmembrane</keyword>
<keyword evidence="1" id="KW-0472">Membrane</keyword>
<organism evidence="2 3">
    <name type="scientific">Steinernema carpocapsae</name>
    <name type="common">Entomopathogenic nematode</name>
    <dbReference type="NCBI Taxonomy" id="34508"/>
    <lineage>
        <taxon>Eukaryota</taxon>
        <taxon>Metazoa</taxon>
        <taxon>Ecdysozoa</taxon>
        <taxon>Nematoda</taxon>
        <taxon>Chromadorea</taxon>
        <taxon>Rhabditida</taxon>
        <taxon>Tylenchina</taxon>
        <taxon>Panagrolaimomorpha</taxon>
        <taxon>Strongyloidoidea</taxon>
        <taxon>Steinernematidae</taxon>
        <taxon>Steinernema</taxon>
    </lineage>
</organism>